<dbReference type="Pfam" id="PF06268">
    <property type="entry name" value="Fascin"/>
    <property type="match status" value="1"/>
</dbReference>
<feature type="compositionally biased region" description="Low complexity" evidence="1">
    <location>
        <begin position="113"/>
        <end position="127"/>
    </location>
</feature>
<dbReference type="EMBL" id="CAKLBY020000029">
    <property type="protein sequence ID" value="CAK7905324.1"/>
    <property type="molecule type" value="Genomic_DNA"/>
</dbReference>
<organism evidence="3 4">
    <name type="scientific">Peronospora matthiolae</name>
    <dbReference type="NCBI Taxonomy" id="2874970"/>
    <lineage>
        <taxon>Eukaryota</taxon>
        <taxon>Sar</taxon>
        <taxon>Stramenopiles</taxon>
        <taxon>Oomycota</taxon>
        <taxon>Peronosporomycetes</taxon>
        <taxon>Peronosporales</taxon>
        <taxon>Peronosporaceae</taxon>
        <taxon>Peronospora</taxon>
    </lineage>
</organism>
<reference evidence="3" key="1">
    <citation type="submission" date="2024-01" db="EMBL/GenBank/DDBJ databases">
        <authorList>
            <person name="Webb A."/>
        </authorList>
    </citation>
    <scope>NUCLEOTIDE SEQUENCE</scope>
    <source>
        <strain evidence="3">Pm1</strain>
    </source>
</reference>
<evidence type="ECO:0000313" key="3">
    <source>
        <dbReference type="EMBL" id="CAK7905324.1"/>
    </source>
</evidence>
<proteinExistence type="predicted"/>
<sequence length="1100" mass="121226">MASLKAAVLPSLGTSALLFLGASRRLSNGSSPSSTLSALCSVLSTLVSIVLVVTLSRVLNFLIQVRRDHESLTQHASSAARDDLLHALDDKWFHTKRQSVSRNPRPLLDQTESSSSRSSNRSNVSSNSLFEQVKGTLKDHDFSLYYRERASIYLLNPATGSFLRTTHQRKLAFTSKPTPACLFQVIQATASQSSWSFFSVPAQRFIGQNLMQKLVANSKKVHAWETFQVLQHLDAPATSENCSPAVYLLLSAARFGKGMWVADKTGSLSRFSQSSGPQKSKSTKSLETGAGLQVNRAIGAQRGVYLSKQFDHAIRFVYSSDLEALLALSAQIGRRSVRMGCEPISRDFVPIAPTSPRSIGTLLQAKDATFHVPMLARWNRGDVRLPWLDAAATNAAATDSGQTQPFLETPEAIMSEIMTATVPGSTVSDFLEIVAPRQIRVKCAIDRSALIKSGLLDTVAATPVLNVSRYREEKGCYDLLCDWHAHPRYGMIRALCYRADAGAVSNIQRPSAGNCRGPAKSAASNNLKAAIVEQYHSCTVDTDDDLVDSMDERVSHKAALRTKMYTRGIPYSNCFSIEVLMEVEDIPLDDKDAKRQACPMSDAIMSCLPGQEVNSALQIRWRASVVFSRHIKLKAQIERGALNGVQSSCTSILKLLQKTSARHRVVSPGERQNPILNADGFDKAESTNCITALAANSNSCSSFVRGAREKCHRHQDLVMLPQAFALEAIKGLVSAIADTNLLSDNLSTLPVQLPWRSFTCRQSSVRPKPLHAVAATMTAIPFFESKPEAFVGVLDEDLGSKVTAALFFEALLSDALSYFRLPHADSGTREVDISAWRAIVSPGQPYKRTNGYIRKQVFRMPLNGIPGVEVARVEDFQYYAFVKAWNHDSPAPVVAQYNNTRIGDKLEICNGSTDASQVPTGCLPIQNEEANARKVKHYSLHQQRLEFGMKLFVPALPGGSLFSIEVLAIVEPAKNDSSDHSLRVFFATPSQNRHPQVREHAVDNRYVVDGISRGLRQIWKQIAQTMTEVCESNRDFFDQPRQGQSSVHTSHGFNNDEMCLLRRLRTNLDLPTHDELASRLVEAIATAYSRTIDRKAHAEC</sequence>
<accession>A0AAV1T8Q0</accession>
<evidence type="ECO:0000259" key="2">
    <source>
        <dbReference type="Pfam" id="PF06268"/>
    </source>
</evidence>
<dbReference type="GO" id="GO:0051015">
    <property type="term" value="F:actin filament binding"/>
    <property type="evidence" value="ECO:0007669"/>
    <property type="project" value="InterPro"/>
</dbReference>
<evidence type="ECO:0000256" key="1">
    <source>
        <dbReference type="SAM" id="MobiDB-lite"/>
    </source>
</evidence>
<gene>
    <name evidence="3" type="ORF">PM001_LOCUS3086</name>
</gene>
<dbReference type="AlphaFoldDB" id="A0AAV1T8Q0"/>
<comment type="caution">
    <text evidence="3">The sequence shown here is derived from an EMBL/GenBank/DDBJ whole genome shotgun (WGS) entry which is preliminary data.</text>
</comment>
<protein>
    <recommendedName>
        <fullName evidence="2">Fascin-like domain-containing protein</fullName>
    </recommendedName>
</protein>
<feature type="domain" description="Fascin-like" evidence="2">
    <location>
        <begin position="142"/>
        <end position="229"/>
    </location>
</feature>
<dbReference type="GO" id="GO:0030674">
    <property type="term" value="F:protein-macromolecule adaptor activity"/>
    <property type="evidence" value="ECO:0007669"/>
    <property type="project" value="InterPro"/>
</dbReference>
<evidence type="ECO:0000313" key="4">
    <source>
        <dbReference type="Proteomes" id="UP001162060"/>
    </source>
</evidence>
<dbReference type="InterPro" id="IPR022768">
    <property type="entry name" value="Fascin-like_dom"/>
</dbReference>
<name>A0AAV1T8Q0_9STRA</name>
<dbReference type="Proteomes" id="UP001162060">
    <property type="component" value="Unassembled WGS sequence"/>
</dbReference>
<feature type="region of interest" description="Disordered" evidence="1">
    <location>
        <begin position="101"/>
        <end position="127"/>
    </location>
</feature>